<dbReference type="Proteomes" id="UP001497382">
    <property type="component" value="Unassembled WGS sequence"/>
</dbReference>
<sequence>MKFECPLENPIGVVRRVASPGMTHPQDVDVMLVRLVLLADCSHSGEWIGQDIGRMTFLFGQLTKEAAEVFIFAKFPGFGNEIPPRSNTSLAAEPIIDNQWLTGSFYPYA</sequence>
<comment type="caution">
    <text evidence="1">The sequence shown here is derived from an EMBL/GenBank/DDBJ whole genome shotgun (WGS) entry which is preliminary data.</text>
</comment>
<reference evidence="1 2" key="1">
    <citation type="submission" date="2024-04" db="EMBL/GenBank/DDBJ databases">
        <authorList>
            <person name="Rising A."/>
            <person name="Reimegard J."/>
            <person name="Sonavane S."/>
            <person name="Akerstrom W."/>
            <person name="Nylinder S."/>
            <person name="Hedman E."/>
            <person name="Kallberg Y."/>
        </authorList>
    </citation>
    <scope>NUCLEOTIDE SEQUENCE [LARGE SCALE GENOMIC DNA]</scope>
</reference>
<evidence type="ECO:0000313" key="2">
    <source>
        <dbReference type="Proteomes" id="UP001497382"/>
    </source>
</evidence>
<protein>
    <submittedName>
        <fullName evidence="1">Uncharacterized protein</fullName>
    </submittedName>
</protein>
<proteinExistence type="predicted"/>
<dbReference type="AlphaFoldDB" id="A0AAV1ZAQ0"/>
<dbReference type="EMBL" id="CAXIEN010000034">
    <property type="protein sequence ID" value="CAL1268560.1"/>
    <property type="molecule type" value="Genomic_DNA"/>
</dbReference>
<gene>
    <name evidence="1" type="ORF">LARSCL_LOCUS4235</name>
</gene>
<organism evidence="1 2">
    <name type="scientific">Larinioides sclopetarius</name>
    <dbReference type="NCBI Taxonomy" id="280406"/>
    <lineage>
        <taxon>Eukaryota</taxon>
        <taxon>Metazoa</taxon>
        <taxon>Ecdysozoa</taxon>
        <taxon>Arthropoda</taxon>
        <taxon>Chelicerata</taxon>
        <taxon>Arachnida</taxon>
        <taxon>Araneae</taxon>
        <taxon>Araneomorphae</taxon>
        <taxon>Entelegynae</taxon>
        <taxon>Araneoidea</taxon>
        <taxon>Araneidae</taxon>
        <taxon>Larinioides</taxon>
    </lineage>
</organism>
<evidence type="ECO:0000313" key="1">
    <source>
        <dbReference type="EMBL" id="CAL1268560.1"/>
    </source>
</evidence>
<keyword evidence="2" id="KW-1185">Reference proteome</keyword>
<accession>A0AAV1ZAQ0</accession>
<name>A0AAV1ZAQ0_9ARAC</name>